<evidence type="ECO:0000313" key="3">
    <source>
        <dbReference type="Proteomes" id="UP000680514"/>
    </source>
</evidence>
<dbReference type="Gene3D" id="3.40.50.1820">
    <property type="entry name" value="alpha/beta hydrolase"/>
    <property type="match status" value="1"/>
</dbReference>
<protein>
    <submittedName>
        <fullName evidence="2">Proline iminopeptidase</fullName>
    </submittedName>
</protein>
<sequence length="246" mass="27600">MIYLDQRGSGHSGSALDYHLSRLEADIDEVRRHFGLPKVCLVAHSFGGIIAVNYAAHHPDRVFALVLVNALLQFRGPSIQRMQIDYANGLLGTHIAPDSRDGPDALKKAHLAARDALMKSGYGYRFLTDDPASLQKLIQADDSYARNHDFGQAVIDRPEEFSEYYRDHALLSQEVRTPTLIIAGTRDHAVGPEEHMRFRFSCAQVQQIDGGHLLYFEASRLFQGAVQSFLAQRQTPAQRSIREVRC</sequence>
<accession>A0ABM7QF92</accession>
<dbReference type="InterPro" id="IPR000073">
    <property type="entry name" value="AB_hydrolase_1"/>
</dbReference>
<dbReference type="InterPro" id="IPR029058">
    <property type="entry name" value="AB_hydrolase_fold"/>
</dbReference>
<dbReference type="PANTHER" id="PTHR43798">
    <property type="entry name" value="MONOACYLGLYCEROL LIPASE"/>
    <property type="match status" value="1"/>
</dbReference>
<organism evidence="2 3">
    <name type="scientific">Lysobacter helvus</name>
    <dbReference type="NCBI Taxonomy" id="2675059"/>
    <lineage>
        <taxon>Bacteria</taxon>
        <taxon>Pseudomonadati</taxon>
        <taxon>Pseudomonadota</taxon>
        <taxon>Gammaproteobacteria</taxon>
        <taxon>Lysobacterales</taxon>
        <taxon>Lysobacteraceae</taxon>
        <taxon>Lysobacter</taxon>
    </lineage>
</organism>
<feature type="domain" description="AB hydrolase-1" evidence="1">
    <location>
        <begin position="2"/>
        <end position="218"/>
    </location>
</feature>
<evidence type="ECO:0000259" key="1">
    <source>
        <dbReference type="Pfam" id="PF00561"/>
    </source>
</evidence>
<dbReference type="SUPFAM" id="SSF53474">
    <property type="entry name" value="alpha/beta-Hydrolases"/>
    <property type="match status" value="1"/>
</dbReference>
<dbReference type="EMBL" id="AP024546">
    <property type="protein sequence ID" value="BCT96327.1"/>
    <property type="molecule type" value="Genomic_DNA"/>
</dbReference>
<gene>
    <name evidence="2" type="ORF">LYSHEL_21980</name>
</gene>
<dbReference type="Proteomes" id="UP000680514">
    <property type="component" value="Chromosome"/>
</dbReference>
<keyword evidence="3" id="KW-1185">Reference proteome</keyword>
<evidence type="ECO:0000313" key="2">
    <source>
        <dbReference type="EMBL" id="BCT96327.1"/>
    </source>
</evidence>
<dbReference type="Pfam" id="PF00561">
    <property type="entry name" value="Abhydrolase_1"/>
    <property type="match status" value="1"/>
</dbReference>
<dbReference type="PANTHER" id="PTHR43798:SF33">
    <property type="entry name" value="HYDROLASE, PUTATIVE (AFU_ORTHOLOGUE AFUA_2G14860)-RELATED"/>
    <property type="match status" value="1"/>
</dbReference>
<proteinExistence type="predicted"/>
<reference evidence="2 3" key="1">
    <citation type="submission" date="2021-03" db="EMBL/GenBank/DDBJ databases">
        <title>Complete Genome Sequences of Two Lysobacter Strains Isolated from Sea Water (Lysobacter caseinilyticus) and Soil (Lysobacter helvus) in South Korea.</title>
        <authorList>
            <person name="Watanabe Y."/>
            <person name="Arakawa K."/>
        </authorList>
    </citation>
    <scope>NUCLEOTIDE SEQUENCE [LARGE SCALE GENOMIC DNA]</scope>
    <source>
        <strain evidence="2 3">D10</strain>
    </source>
</reference>
<dbReference type="InterPro" id="IPR050266">
    <property type="entry name" value="AB_hydrolase_sf"/>
</dbReference>
<name>A0ABM7QF92_9GAMM</name>